<dbReference type="OrthoDB" id="9179771at2"/>
<keyword evidence="2" id="KW-1185">Reference proteome</keyword>
<accession>A0A4S4B217</accession>
<comment type="caution">
    <text evidence="1">The sequence shown here is derived from an EMBL/GenBank/DDBJ whole genome shotgun (WGS) entry which is preliminary data.</text>
</comment>
<protein>
    <submittedName>
        <fullName evidence="1">Uncharacterized protein</fullName>
    </submittedName>
</protein>
<dbReference type="AlphaFoldDB" id="A0A4S4B217"/>
<evidence type="ECO:0000313" key="2">
    <source>
        <dbReference type="Proteomes" id="UP000308430"/>
    </source>
</evidence>
<organism evidence="1 2">
    <name type="scientific">Pseudothauera nasutitermitis</name>
    <dbReference type="NCBI Taxonomy" id="2565930"/>
    <lineage>
        <taxon>Bacteria</taxon>
        <taxon>Pseudomonadati</taxon>
        <taxon>Pseudomonadota</taxon>
        <taxon>Betaproteobacteria</taxon>
        <taxon>Rhodocyclales</taxon>
        <taxon>Zoogloeaceae</taxon>
        <taxon>Pseudothauera</taxon>
    </lineage>
</organism>
<dbReference type="Proteomes" id="UP000308430">
    <property type="component" value="Unassembled WGS sequence"/>
</dbReference>
<reference evidence="1 2" key="1">
    <citation type="submission" date="2019-04" db="EMBL/GenBank/DDBJ databases">
        <title>Azoarcus nasutitermitis sp. nov. isolated from termite nest.</title>
        <authorList>
            <person name="Lin S.-Y."/>
            <person name="Hameed A."/>
            <person name="Hsu Y.-H."/>
            <person name="Young C.-C."/>
        </authorList>
    </citation>
    <scope>NUCLEOTIDE SEQUENCE [LARGE SCALE GENOMIC DNA]</scope>
    <source>
        <strain evidence="1 2">CC-YHH838</strain>
    </source>
</reference>
<proteinExistence type="predicted"/>
<name>A0A4S4B217_9RHOO</name>
<dbReference type="RefSeq" id="WP_136347184.1">
    <property type="nucleotide sequence ID" value="NZ_SSOC01000002.1"/>
</dbReference>
<gene>
    <name evidence="1" type="ORF">E6C76_05095</name>
</gene>
<evidence type="ECO:0000313" key="1">
    <source>
        <dbReference type="EMBL" id="THF66235.1"/>
    </source>
</evidence>
<dbReference type="EMBL" id="SSOC01000002">
    <property type="protein sequence ID" value="THF66235.1"/>
    <property type="molecule type" value="Genomic_DNA"/>
</dbReference>
<sequence>MIDLAEARARLGRECVTLPDPVPAHPLLDGKQEIGRGEYSIVLDKGDGERVYKVISSPADYFLYTAEDRPRGPHFPIVYADHGIIGRASSGYPFHLIEMERLYPLQEDTQAAALASRLIEFYWASCQQWSRLGMDMGRIALHNLTVNPLDVSESMKQSLKALSDFVEEYQVLPDILNTNNLMMRKDGTLVFSDPVFIA</sequence>